<dbReference type="InterPro" id="IPR008920">
    <property type="entry name" value="TF_FadR/GntR_C"/>
</dbReference>
<organism evidence="5 6">
    <name type="scientific">Tepidamorphus gemmatus</name>
    <dbReference type="NCBI Taxonomy" id="747076"/>
    <lineage>
        <taxon>Bacteria</taxon>
        <taxon>Pseudomonadati</taxon>
        <taxon>Pseudomonadota</taxon>
        <taxon>Alphaproteobacteria</taxon>
        <taxon>Hyphomicrobiales</taxon>
        <taxon>Tepidamorphaceae</taxon>
        <taxon>Tepidamorphus</taxon>
    </lineage>
</organism>
<reference evidence="5 6" key="1">
    <citation type="submission" date="2019-03" db="EMBL/GenBank/DDBJ databases">
        <title>Genomic Encyclopedia of Type Strains, Phase IV (KMG-IV): sequencing the most valuable type-strain genomes for metagenomic binning, comparative biology and taxonomic classification.</title>
        <authorList>
            <person name="Goeker M."/>
        </authorList>
    </citation>
    <scope>NUCLEOTIDE SEQUENCE [LARGE SCALE GENOMIC DNA]</scope>
    <source>
        <strain evidence="5 6">DSM 19345</strain>
    </source>
</reference>
<evidence type="ECO:0000256" key="2">
    <source>
        <dbReference type="ARBA" id="ARBA00023125"/>
    </source>
</evidence>
<dbReference type="GO" id="GO:0003700">
    <property type="term" value="F:DNA-binding transcription factor activity"/>
    <property type="evidence" value="ECO:0007669"/>
    <property type="project" value="InterPro"/>
</dbReference>
<sequence length="338" mass="37218">MKSERQRATGGVGRATPLYQQATDLLSAQIVSGEIPAGSLLQETRLASDLGISRAPARRTLALLAERGLLAKRPGRGYVVAAPPGRVQPGAAAHPVAARAPERPLVALAAWETILAEVESQIVARIPFGNWRLKEADLARHFAVSRTVARDVLGRLQQRGLVRKDERSHWFAPALTPDRIVDLYEMRALLEPVALAKAAPLIPAMEVSAVRARLIEALERDSAEIDGNLLDRLEADLHVGLLGYCPNREMIRSITHHQSLLIAHGFLYRWTRTMFDREPFLPEHFEIVDRLARGDGDGAARALGDHLRMSSDRAIARVAHVSGRFAAEPLPYLERISD</sequence>
<feature type="domain" description="HTH gntR-type" evidence="4">
    <location>
        <begin position="16"/>
        <end position="83"/>
    </location>
</feature>
<dbReference type="Pfam" id="PF07729">
    <property type="entry name" value="FCD"/>
    <property type="match status" value="1"/>
</dbReference>
<dbReference type="SMART" id="SM00345">
    <property type="entry name" value="HTH_GNTR"/>
    <property type="match status" value="2"/>
</dbReference>
<evidence type="ECO:0000313" key="5">
    <source>
        <dbReference type="EMBL" id="TCT12451.1"/>
    </source>
</evidence>
<name>A0A4R3MFU6_9HYPH</name>
<comment type="caution">
    <text evidence="5">The sequence shown here is derived from an EMBL/GenBank/DDBJ whole genome shotgun (WGS) entry which is preliminary data.</text>
</comment>
<dbReference type="PANTHER" id="PTHR43537">
    <property type="entry name" value="TRANSCRIPTIONAL REGULATOR, GNTR FAMILY"/>
    <property type="match status" value="1"/>
</dbReference>
<dbReference type="PROSITE" id="PS50949">
    <property type="entry name" value="HTH_GNTR"/>
    <property type="match status" value="1"/>
</dbReference>
<protein>
    <submittedName>
        <fullName evidence="5">GntR family transcriptional regulator</fullName>
    </submittedName>
</protein>
<dbReference type="GO" id="GO:0003677">
    <property type="term" value="F:DNA binding"/>
    <property type="evidence" value="ECO:0007669"/>
    <property type="project" value="UniProtKB-KW"/>
</dbReference>
<dbReference type="Gene3D" id="1.20.120.530">
    <property type="entry name" value="GntR ligand-binding domain-like"/>
    <property type="match status" value="1"/>
</dbReference>
<gene>
    <name evidence="5" type="ORF">EDC22_102136</name>
</gene>
<keyword evidence="2" id="KW-0238">DNA-binding</keyword>
<evidence type="ECO:0000313" key="6">
    <source>
        <dbReference type="Proteomes" id="UP000295678"/>
    </source>
</evidence>
<dbReference type="SUPFAM" id="SSF46785">
    <property type="entry name" value="Winged helix' DNA-binding domain"/>
    <property type="match status" value="2"/>
</dbReference>
<dbReference type="InterPro" id="IPR036390">
    <property type="entry name" value="WH_DNA-bd_sf"/>
</dbReference>
<keyword evidence="3" id="KW-0804">Transcription</keyword>
<dbReference type="PANTHER" id="PTHR43537:SF5">
    <property type="entry name" value="UXU OPERON TRANSCRIPTIONAL REGULATOR"/>
    <property type="match status" value="1"/>
</dbReference>
<keyword evidence="6" id="KW-1185">Reference proteome</keyword>
<dbReference type="CDD" id="cd07377">
    <property type="entry name" value="WHTH_GntR"/>
    <property type="match status" value="1"/>
</dbReference>
<evidence type="ECO:0000259" key="4">
    <source>
        <dbReference type="PROSITE" id="PS50949"/>
    </source>
</evidence>
<dbReference type="Gene3D" id="1.10.10.10">
    <property type="entry name" value="Winged helix-like DNA-binding domain superfamily/Winged helix DNA-binding domain"/>
    <property type="match status" value="2"/>
</dbReference>
<accession>A0A4R3MFU6</accession>
<dbReference type="InterPro" id="IPR000524">
    <property type="entry name" value="Tscrpt_reg_HTH_GntR"/>
</dbReference>
<dbReference type="AlphaFoldDB" id="A0A4R3MFU6"/>
<dbReference type="EMBL" id="SMAK01000002">
    <property type="protein sequence ID" value="TCT12451.1"/>
    <property type="molecule type" value="Genomic_DNA"/>
</dbReference>
<proteinExistence type="predicted"/>
<dbReference type="SMART" id="SM00895">
    <property type="entry name" value="FCD"/>
    <property type="match status" value="1"/>
</dbReference>
<dbReference type="InterPro" id="IPR011711">
    <property type="entry name" value="GntR_C"/>
</dbReference>
<evidence type="ECO:0000256" key="1">
    <source>
        <dbReference type="ARBA" id="ARBA00023015"/>
    </source>
</evidence>
<dbReference type="InterPro" id="IPR036388">
    <property type="entry name" value="WH-like_DNA-bd_sf"/>
</dbReference>
<keyword evidence="1" id="KW-0805">Transcription regulation</keyword>
<dbReference type="SUPFAM" id="SSF48008">
    <property type="entry name" value="GntR ligand-binding domain-like"/>
    <property type="match status" value="1"/>
</dbReference>
<dbReference type="Proteomes" id="UP000295678">
    <property type="component" value="Unassembled WGS sequence"/>
</dbReference>
<dbReference type="Pfam" id="PF00392">
    <property type="entry name" value="GntR"/>
    <property type="match status" value="1"/>
</dbReference>
<evidence type="ECO:0000256" key="3">
    <source>
        <dbReference type="ARBA" id="ARBA00023163"/>
    </source>
</evidence>